<name>A0A803MTY0_CHEQI</name>
<organism evidence="2 3">
    <name type="scientific">Chenopodium quinoa</name>
    <name type="common">Quinoa</name>
    <dbReference type="NCBI Taxonomy" id="63459"/>
    <lineage>
        <taxon>Eukaryota</taxon>
        <taxon>Viridiplantae</taxon>
        <taxon>Streptophyta</taxon>
        <taxon>Embryophyta</taxon>
        <taxon>Tracheophyta</taxon>
        <taxon>Spermatophyta</taxon>
        <taxon>Magnoliopsida</taxon>
        <taxon>eudicotyledons</taxon>
        <taxon>Gunneridae</taxon>
        <taxon>Pentapetalae</taxon>
        <taxon>Caryophyllales</taxon>
        <taxon>Chenopodiaceae</taxon>
        <taxon>Chenopodioideae</taxon>
        <taxon>Atripliceae</taxon>
        <taxon>Chenopodium</taxon>
    </lineage>
</organism>
<dbReference type="PANTHER" id="PTHR36715:SF1">
    <property type="entry name" value="PROTEIN, PUTATIVE-RELATED"/>
    <property type="match status" value="1"/>
</dbReference>
<accession>A0A803MTY0</accession>
<sequence>MEFPVINFEADLWNASFDDDDYNVKGSFGNFNESSRQKGKFKLLRRRRSFVDNFSLSDFVNGNGVVKLWDGLSLGVVDVDNAFSFLDYENDKNSENRDLFFAGVPAVSSSPAVFISGGKLGLDIWDFRAGDSSPVVKSDWRRSDRRGEVVGMDSGRTGKVYVRDDDSMRLAVGDVRKVDAALTEEYEEEMWWDADGVTESTHEPCQGCSCCCCPADPIKVAAVALEALPRLQLLPWRLCQACTCCSTNARMLLLPCRPCQGCCYSCCPAKAAVAATAPTWSAVAAAAPTWSAAAAAALPWLATTTATFALPSQNRIKLSVLKESFVSTQPDGPTPSLANSPNHPCQSYYKPQEFYLERDSTSTPEPPHTSSGATYGDKTTALSRQGYFYRLSTQNDFVSVVCSCTK</sequence>
<dbReference type="PANTHER" id="PTHR36715">
    <property type="entry name" value="BNAANNG41370D PROTEIN"/>
    <property type="match status" value="1"/>
</dbReference>
<reference evidence="2" key="2">
    <citation type="submission" date="2021-03" db="UniProtKB">
        <authorList>
            <consortium name="EnsemblPlants"/>
        </authorList>
    </citation>
    <scope>IDENTIFICATION</scope>
</reference>
<evidence type="ECO:0000313" key="3">
    <source>
        <dbReference type="Proteomes" id="UP000596660"/>
    </source>
</evidence>
<feature type="region of interest" description="Disordered" evidence="1">
    <location>
        <begin position="358"/>
        <end position="377"/>
    </location>
</feature>
<dbReference type="EnsemblPlants" id="AUR62035202-RA">
    <property type="protein sequence ID" value="AUR62035202-RA:cds"/>
    <property type="gene ID" value="AUR62035202"/>
</dbReference>
<keyword evidence="3" id="KW-1185">Reference proteome</keyword>
<proteinExistence type="predicted"/>
<dbReference type="Gramene" id="AUR62035202-RA">
    <property type="protein sequence ID" value="AUR62035202-RA:cds"/>
    <property type="gene ID" value="AUR62035202"/>
</dbReference>
<evidence type="ECO:0000256" key="1">
    <source>
        <dbReference type="SAM" id="MobiDB-lite"/>
    </source>
</evidence>
<dbReference type="AlphaFoldDB" id="A0A803MTY0"/>
<dbReference type="Proteomes" id="UP000596660">
    <property type="component" value="Unplaced"/>
</dbReference>
<protein>
    <submittedName>
        <fullName evidence="2">Uncharacterized protein</fullName>
    </submittedName>
</protein>
<reference evidence="2" key="1">
    <citation type="journal article" date="2017" name="Nature">
        <title>The genome of Chenopodium quinoa.</title>
        <authorList>
            <person name="Jarvis D.E."/>
            <person name="Ho Y.S."/>
            <person name="Lightfoot D.J."/>
            <person name="Schmoeckel S.M."/>
            <person name="Li B."/>
            <person name="Borm T.J.A."/>
            <person name="Ohyanagi H."/>
            <person name="Mineta K."/>
            <person name="Michell C.T."/>
            <person name="Saber N."/>
            <person name="Kharbatia N.M."/>
            <person name="Rupper R.R."/>
            <person name="Sharp A.R."/>
            <person name="Dally N."/>
            <person name="Boughton B.A."/>
            <person name="Woo Y.H."/>
            <person name="Gao G."/>
            <person name="Schijlen E.G.W.M."/>
            <person name="Guo X."/>
            <person name="Momin A.A."/>
            <person name="Negrao S."/>
            <person name="Al-Babili S."/>
            <person name="Gehring C."/>
            <person name="Roessner U."/>
            <person name="Jung C."/>
            <person name="Murphy K."/>
            <person name="Arold S.T."/>
            <person name="Gojobori T."/>
            <person name="van der Linden C.G."/>
            <person name="van Loo E.N."/>
            <person name="Jellen E.N."/>
            <person name="Maughan P.J."/>
            <person name="Tester M."/>
        </authorList>
    </citation>
    <scope>NUCLEOTIDE SEQUENCE [LARGE SCALE GENOMIC DNA]</scope>
    <source>
        <strain evidence="2">cv. PI 614886</strain>
    </source>
</reference>
<evidence type="ECO:0000313" key="2">
    <source>
        <dbReference type="EnsemblPlants" id="AUR62035202-RA:cds"/>
    </source>
</evidence>